<gene>
    <name evidence="2" type="ORF">SKAU_G00372300</name>
</gene>
<organism evidence="2 3">
    <name type="scientific">Synaphobranchus kaupii</name>
    <name type="common">Kaup's arrowtooth eel</name>
    <dbReference type="NCBI Taxonomy" id="118154"/>
    <lineage>
        <taxon>Eukaryota</taxon>
        <taxon>Metazoa</taxon>
        <taxon>Chordata</taxon>
        <taxon>Craniata</taxon>
        <taxon>Vertebrata</taxon>
        <taxon>Euteleostomi</taxon>
        <taxon>Actinopterygii</taxon>
        <taxon>Neopterygii</taxon>
        <taxon>Teleostei</taxon>
        <taxon>Anguilliformes</taxon>
        <taxon>Synaphobranchidae</taxon>
        <taxon>Synaphobranchus</taxon>
    </lineage>
</organism>
<protein>
    <submittedName>
        <fullName evidence="2">Uncharacterized protein</fullName>
    </submittedName>
</protein>
<feature type="compositionally biased region" description="Low complexity" evidence="1">
    <location>
        <begin position="89"/>
        <end position="101"/>
    </location>
</feature>
<evidence type="ECO:0000256" key="1">
    <source>
        <dbReference type="SAM" id="MobiDB-lite"/>
    </source>
</evidence>
<keyword evidence="3" id="KW-1185">Reference proteome</keyword>
<dbReference type="Proteomes" id="UP001152622">
    <property type="component" value="Chromosome 18"/>
</dbReference>
<evidence type="ECO:0000313" key="2">
    <source>
        <dbReference type="EMBL" id="KAJ8338264.1"/>
    </source>
</evidence>
<reference evidence="2" key="1">
    <citation type="journal article" date="2023" name="Science">
        <title>Genome structures resolve the early diversification of teleost fishes.</title>
        <authorList>
            <person name="Parey E."/>
            <person name="Louis A."/>
            <person name="Montfort J."/>
            <person name="Bouchez O."/>
            <person name="Roques C."/>
            <person name="Iampietro C."/>
            <person name="Lluch J."/>
            <person name="Castinel A."/>
            <person name="Donnadieu C."/>
            <person name="Desvignes T."/>
            <person name="Floi Bucao C."/>
            <person name="Jouanno E."/>
            <person name="Wen M."/>
            <person name="Mejri S."/>
            <person name="Dirks R."/>
            <person name="Jansen H."/>
            <person name="Henkel C."/>
            <person name="Chen W.J."/>
            <person name="Zahm M."/>
            <person name="Cabau C."/>
            <person name="Klopp C."/>
            <person name="Thompson A.W."/>
            <person name="Robinson-Rechavi M."/>
            <person name="Braasch I."/>
            <person name="Lecointre G."/>
            <person name="Bobe J."/>
            <person name="Postlethwait J.H."/>
            <person name="Berthelot C."/>
            <person name="Roest Crollius H."/>
            <person name="Guiguen Y."/>
        </authorList>
    </citation>
    <scope>NUCLEOTIDE SEQUENCE</scope>
    <source>
        <strain evidence="2">WJC10195</strain>
    </source>
</reference>
<proteinExistence type="predicted"/>
<sequence>MLHVLCFSRLSAGTIGFPRHTFRCSASQSVSVLLFTVRYIGCVSTCVRCATPDLVAAEGHSVPLGANQTSADCVRDKPQTPRAGGRGRPPSSQLFSSSSSPRGQDADADEQLVNHHYRSHCYSFNYRCSRYATAVPICK</sequence>
<evidence type="ECO:0000313" key="3">
    <source>
        <dbReference type="Proteomes" id="UP001152622"/>
    </source>
</evidence>
<dbReference type="AlphaFoldDB" id="A0A9Q1IG20"/>
<comment type="caution">
    <text evidence="2">The sequence shown here is derived from an EMBL/GenBank/DDBJ whole genome shotgun (WGS) entry which is preliminary data.</text>
</comment>
<name>A0A9Q1IG20_SYNKA</name>
<feature type="region of interest" description="Disordered" evidence="1">
    <location>
        <begin position="64"/>
        <end position="108"/>
    </location>
</feature>
<accession>A0A9Q1IG20</accession>
<dbReference type="EMBL" id="JAINUF010000018">
    <property type="protein sequence ID" value="KAJ8338264.1"/>
    <property type="molecule type" value="Genomic_DNA"/>
</dbReference>